<organism evidence="1">
    <name type="scientific">Amphimedon queenslandica</name>
    <name type="common">Sponge</name>
    <dbReference type="NCBI Taxonomy" id="400682"/>
    <lineage>
        <taxon>Eukaryota</taxon>
        <taxon>Metazoa</taxon>
        <taxon>Porifera</taxon>
        <taxon>Demospongiae</taxon>
        <taxon>Heteroscleromorpha</taxon>
        <taxon>Haplosclerida</taxon>
        <taxon>Niphatidae</taxon>
        <taxon>Amphimedon</taxon>
    </lineage>
</organism>
<dbReference type="InParanoid" id="A0A1X7UT41"/>
<evidence type="ECO:0000313" key="1">
    <source>
        <dbReference type="EnsemblMetazoa" id="Aqu2.1.30552_001"/>
    </source>
</evidence>
<dbReference type="EnsemblMetazoa" id="Aqu2.1.30552_001">
    <property type="protein sequence ID" value="Aqu2.1.30552_001"/>
    <property type="gene ID" value="Aqu2.1.30552"/>
</dbReference>
<protein>
    <submittedName>
        <fullName evidence="1">Uncharacterized protein</fullName>
    </submittedName>
</protein>
<proteinExistence type="predicted"/>
<dbReference type="AlphaFoldDB" id="A0A1X7UT41"/>
<sequence length="79" mass="9232">MSKLGTASLDLCDIIGVNQLMFILKEHYTLTNGKKTNKDIRPYLILMIKQLATKGKGIRKFYSTLYFQHYYCKKLQIIL</sequence>
<accession>A0A1X7UT41</accession>
<reference evidence="1" key="1">
    <citation type="submission" date="2017-05" db="UniProtKB">
        <authorList>
            <consortium name="EnsemblMetazoa"/>
        </authorList>
    </citation>
    <scope>IDENTIFICATION</scope>
</reference>
<name>A0A1X7UT41_AMPQE</name>